<reference evidence="4" key="1">
    <citation type="submission" date="2022-11" db="EMBL/GenBank/DDBJ databases">
        <title>Draft genome sequence of Hoeflea poritis E7-10 and Hoeflea prorocentri PM5-8, separated from scleractinian coral Porites lutea and marine dinoflagellate.</title>
        <authorList>
            <person name="Zhang G."/>
            <person name="Wei Q."/>
            <person name="Cai L."/>
        </authorList>
    </citation>
    <scope>NUCLEOTIDE SEQUENCE</scope>
    <source>
        <strain evidence="4">PM5-8</strain>
    </source>
</reference>
<gene>
    <name evidence="4" type="ORF">OQ273_06970</name>
</gene>
<dbReference type="PRINTS" id="PR00081">
    <property type="entry name" value="GDHRDH"/>
</dbReference>
<dbReference type="PANTHER" id="PTHR42901">
    <property type="entry name" value="ALCOHOL DEHYDROGENASE"/>
    <property type="match status" value="1"/>
</dbReference>
<comment type="similarity">
    <text evidence="1 3">Belongs to the short-chain dehydrogenases/reductases (SDR) family.</text>
</comment>
<dbReference type="Proteomes" id="UP001151234">
    <property type="component" value="Unassembled WGS sequence"/>
</dbReference>
<evidence type="ECO:0000256" key="2">
    <source>
        <dbReference type="ARBA" id="ARBA00023002"/>
    </source>
</evidence>
<dbReference type="PANTHER" id="PTHR42901:SF1">
    <property type="entry name" value="ALCOHOL DEHYDROGENASE"/>
    <property type="match status" value="1"/>
</dbReference>
<comment type="caution">
    <text evidence="4">The sequence shown here is derived from an EMBL/GenBank/DDBJ whole genome shotgun (WGS) entry which is preliminary data.</text>
</comment>
<evidence type="ECO:0000313" key="5">
    <source>
        <dbReference type="Proteomes" id="UP001151234"/>
    </source>
</evidence>
<dbReference type="Pfam" id="PF00106">
    <property type="entry name" value="adh_short"/>
    <property type="match status" value="1"/>
</dbReference>
<evidence type="ECO:0000256" key="1">
    <source>
        <dbReference type="ARBA" id="ARBA00006484"/>
    </source>
</evidence>
<evidence type="ECO:0000313" key="4">
    <source>
        <dbReference type="EMBL" id="MDA5398313.1"/>
    </source>
</evidence>
<dbReference type="EMBL" id="JAPJZI010000001">
    <property type="protein sequence ID" value="MDA5398313.1"/>
    <property type="molecule type" value="Genomic_DNA"/>
</dbReference>
<keyword evidence="5" id="KW-1185">Reference proteome</keyword>
<accession>A0A9X3UGR1</accession>
<protein>
    <submittedName>
        <fullName evidence="4">SDR family NAD(P)-dependent oxidoreductase</fullName>
    </submittedName>
</protein>
<dbReference type="SUPFAM" id="SSF51735">
    <property type="entry name" value="NAD(P)-binding Rossmann-fold domains"/>
    <property type="match status" value="1"/>
</dbReference>
<dbReference type="AlphaFoldDB" id="A0A9X3UGR1"/>
<name>A0A9X3UGR1_9HYPH</name>
<dbReference type="PIRSF" id="PIRSF000126">
    <property type="entry name" value="11-beta-HSD1"/>
    <property type="match status" value="1"/>
</dbReference>
<dbReference type="InterPro" id="IPR002347">
    <property type="entry name" value="SDR_fam"/>
</dbReference>
<dbReference type="Gene3D" id="3.40.50.720">
    <property type="entry name" value="NAD(P)-binding Rossmann-like Domain"/>
    <property type="match status" value="1"/>
</dbReference>
<dbReference type="RefSeq" id="WP_267989745.1">
    <property type="nucleotide sequence ID" value="NZ_JAPJZI010000001.1"/>
</dbReference>
<evidence type="ECO:0000256" key="3">
    <source>
        <dbReference type="RuleBase" id="RU000363"/>
    </source>
</evidence>
<keyword evidence="2" id="KW-0560">Oxidoreductase</keyword>
<organism evidence="4 5">
    <name type="scientific">Hoeflea prorocentri</name>
    <dbReference type="NCBI Taxonomy" id="1922333"/>
    <lineage>
        <taxon>Bacteria</taxon>
        <taxon>Pseudomonadati</taxon>
        <taxon>Pseudomonadota</taxon>
        <taxon>Alphaproteobacteria</taxon>
        <taxon>Hyphomicrobiales</taxon>
        <taxon>Rhizobiaceae</taxon>
        <taxon>Hoeflea</taxon>
    </lineage>
</organism>
<sequence>MSNIALITGASSGIGAEFARYHASKGGDVILVARREEALNLLKAELEESSKISAHVHAADLGAAGAADQLYETVKTAGQQVNILINNAGFGGHGVHTERDLAEEMAMIDLNVKALVTLTYLFAKDMAARGGGKILNVGSTAGFMPGPLQSVYFATKAFVNSYSQAVDQELKSKGVSCSVLAPGYVETEFAQVASLEGTDLVKKGATAKEVAQFGYDAMMRGQLVSINDKQLSFLMNWMIPLLPRRTVLKMVNKMQAK</sequence>
<dbReference type="PRINTS" id="PR00080">
    <property type="entry name" value="SDRFAMILY"/>
</dbReference>
<dbReference type="InterPro" id="IPR036291">
    <property type="entry name" value="NAD(P)-bd_dom_sf"/>
</dbReference>
<proteinExistence type="inferred from homology"/>
<dbReference type="GO" id="GO:0016491">
    <property type="term" value="F:oxidoreductase activity"/>
    <property type="evidence" value="ECO:0007669"/>
    <property type="project" value="UniProtKB-KW"/>
</dbReference>